<proteinExistence type="predicted"/>
<dbReference type="STRING" id="1450535.A0A317WTI7"/>
<dbReference type="SUPFAM" id="SSF103473">
    <property type="entry name" value="MFS general substrate transporter"/>
    <property type="match status" value="1"/>
</dbReference>
<feature type="non-terminal residue" evidence="6">
    <location>
        <position position="1"/>
    </location>
</feature>
<comment type="subcellular location">
    <subcellularLocation>
        <location evidence="1">Membrane</location>
        <topology evidence="1">Multi-pass membrane protein</topology>
    </subcellularLocation>
</comment>
<dbReference type="GO" id="GO:0005886">
    <property type="term" value="C:plasma membrane"/>
    <property type="evidence" value="ECO:0007669"/>
    <property type="project" value="TreeGrafter"/>
</dbReference>
<dbReference type="InterPro" id="IPR036259">
    <property type="entry name" value="MFS_trans_sf"/>
</dbReference>
<evidence type="ECO:0000256" key="2">
    <source>
        <dbReference type="ARBA" id="ARBA00022692"/>
    </source>
</evidence>
<dbReference type="InterPro" id="IPR011701">
    <property type="entry name" value="MFS"/>
</dbReference>
<feature type="transmembrane region" description="Helical" evidence="5">
    <location>
        <begin position="65"/>
        <end position="84"/>
    </location>
</feature>
<evidence type="ECO:0000313" key="6">
    <source>
        <dbReference type="EMBL" id="PWY89714.1"/>
    </source>
</evidence>
<feature type="transmembrane region" description="Helical" evidence="5">
    <location>
        <begin position="265"/>
        <end position="282"/>
    </location>
</feature>
<feature type="transmembrane region" description="Helical" evidence="5">
    <location>
        <begin position="200"/>
        <end position="220"/>
    </location>
</feature>
<dbReference type="RefSeq" id="XP_025468625.1">
    <property type="nucleotide sequence ID" value="XM_025608050.1"/>
</dbReference>
<protein>
    <submittedName>
        <fullName evidence="6">MFS general substrate transporter</fullName>
    </submittedName>
</protein>
<dbReference type="Proteomes" id="UP000246702">
    <property type="component" value="Unassembled WGS sequence"/>
</dbReference>
<feature type="transmembrane region" description="Helical" evidence="5">
    <location>
        <begin position="226"/>
        <end position="245"/>
    </location>
</feature>
<dbReference type="OrthoDB" id="4078873at2759"/>
<feature type="transmembrane region" description="Helical" evidence="5">
    <location>
        <begin position="415"/>
        <end position="442"/>
    </location>
</feature>
<evidence type="ECO:0000256" key="4">
    <source>
        <dbReference type="ARBA" id="ARBA00023136"/>
    </source>
</evidence>
<reference evidence="6 7" key="1">
    <citation type="submission" date="2016-12" db="EMBL/GenBank/DDBJ databases">
        <title>The genomes of Aspergillus section Nigri reveals drivers in fungal speciation.</title>
        <authorList>
            <consortium name="DOE Joint Genome Institute"/>
            <person name="Vesth T.C."/>
            <person name="Nybo J."/>
            <person name="Theobald S."/>
            <person name="Brandl J."/>
            <person name="Frisvad J.C."/>
            <person name="Nielsen K.F."/>
            <person name="Lyhne E.K."/>
            <person name="Kogle M.E."/>
            <person name="Kuo A."/>
            <person name="Riley R."/>
            <person name="Clum A."/>
            <person name="Nolan M."/>
            <person name="Lipzen A."/>
            <person name="Salamov A."/>
            <person name="Henrissat B."/>
            <person name="Wiebenga A."/>
            <person name="De Vries R.P."/>
            <person name="Grigoriev I.V."/>
            <person name="Mortensen U.H."/>
            <person name="Andersen M.R."/>
            <person name="Baker S.E."/>
        </authorList>
    </citation>
    <scope>NUCLEOTIDE SEQUENCE [LARGE SCALE GENOMIC DNA]</scope>
    <source>
        <strain evidence="6 7">CBS 115572</strain>
    </source>
</reference>
<accession>A0A317WTI7</accession>
<feature type="transmembrane region" description="Helical" evidence="5">
    <location>
        <begin position="90"/>
        <end position="107"/>
    </location>
</feature>
<dbReference type="PANTHER" id="PTHR23501">
    <property type="entry name" value="MAJOR FACILITATOR SUPERFAMILY"/>
    <property type="match status" value="1"/>
</dbReference>
<organism evidence="6 7">
    <name type="scientific">Aspergillus sclerotioniger CBS 115572</name>
    <dbReference type="NCBI Taxonomy" id="1450535"/>
    <lineage>
        <taxon>Eukaryota</taxon>
        <taxon>Fungi</taxon>
        <taxon>Dikarya</taxon>
        <taxon>Ascomycota</taxon>
        <taxon>Pezizomycotina</taxon>
        <taxon>Eurotiomycetes</taxon>
        <taxon>Eurotiomycetidae</taxon>
        <taxon>Eurotiales</taxon>
        <taxon>Aspergillaceae</taxon>
        <taxon>Aspergillus</taxon>
        <taxon>Aspergillus subgen. Circumdati</taxon>
    </lineage>
</organism>
<gene>
    <name evidence="6" type="ORF">BO94DRAFT_464134</name>
</gene>
<comment type="caution">
    <text evidence="6">The sequence shown here is derived from an EMBL/GenBank/DDBJ whole genome shotgun (WGS) entry which is preliminary data.</text>
</comment>
<dbReference type="AlphaFoldDB" id="A0A317WTI7"/>
<dbReference type="EMBL" id="MSFK01000011">
    <property type="protein sequence ID" value="PWY89714.1"/>
    <property type="molecule type" value="Genomic_DNA"/>
</dbReference>
<evidence type="ECO:0000256" key="1">
    <source>
        <dbReference type="ARBA" id="ARBA00004141"/>
    </source>
</evidence>
<keyword evidence="4 5" id="KW-0472">Membrane</keyword>
<keyword evidence="7" id="KW-1185">Reference proteome</keyword>
<dbReference type="Gene3D" id="1.20.1250.20">
    <property type="entry name" value="MFS general substrate transporter like domains"/>
    <property type="match status" value="2"/>
</dbReference>
<sequence length="529" mass="57638">FLVFLAISFQEQVAGCLIPYITSAFGQHALLSSVSIASSTFSAASKLPLAAIVDAFGDRNTYQCMVFLCVLGIILIPLCPNIWMYTGSKIFYSVGDGAIAYILNISLIRRTSLLNRTLFFALAESPYTINSFTGPVAAELLLTHGGLSLGFVVVASVTLLSCICTTRFIFDYDRASLSLAPVRQLFKGEASIFSTAKFDAVGIMLCSLSFIVVLVPLSFLHTLDKMWLVMYIAASAVCIILFIAWRWLGAPVPFLAADLLRNQTALLACLTGLELWISFFLYDTYLMSYLQVAHGLDLAYAGFLSSTYNISSCVGSLLAGCYVLRSSHMKRLALAAALLQGLSILLMLYFCRPNGSIAYLTSGRVINGVACGVLVCCAQTTAMAAAKKQHSQPGDRYAPPMSQPIRPETSKRDEVIYLALVGIFDSAGGSIGQSFAGIIYGLNMPQLLQQYLPNNAKGLWKEIYSSMKMQMKWPIGTRIRDSVVRSSVETHGYLLEAALVVMLLEIPSILCWEDIDLVAVEANKEDHVA</sequence>
<dbReference type="GO" id="GO:0022857">
    <property type="term" value="F:transmembrane transporter activity"/>
    <property type="evidence" value="ECO:0007669"/>
    <property type="project" value="InterPro"/>
</dbReference>
<evidence type="ECO:0000313" key="7">
    <source>
        <dbReference type="Proteomes" id="UP000246702"/>
    </source>
</evidence>
<evidence type="ECO:0000256" key="5">
    <source>
        <dbReference type="SAM" id="Phobius"/>
    </source>
</evidence>
<feature type="transmembrane region" description="Helical" evidence="5">
    <location>
        <begin position="331"/>
        <end position="350"/>
    </location>
</feature>
<evidence type="ECO:0000256" key="3">
    <source>
        <dbReference type="ARBA" id="ARBA00022989"/>
    </source>
</evidence>
<feature type="transmembrane region" description="Helical" evidence="5">
    <location>
        <begin position="148"/>
        <end position="170"/>
    </location>
</feature>
<dbReference type="Pfam" id="PF07690">
    <property type="entry name" value="MFS_1"/>
    <property type="match status" value="1"/>
</dbReference>
<name>A0A317WTI7_9EURO</name>
<dbReference type="GeneID" id="37110193"/>
<dbReference type="PANTHER" id="PTHR23501:SF55">
    <property type="entry name" value="SIDEROPHORE IRON TRANSPORTER, PUTATIVE (AFU_ORTHOLOGUE AFUA_3G03440)-RELATED"/>
    <property type="match status" value="1"/>
</dbReference>
<keyword evidence="2 5" id="KW-0812">Transmembrane</keyword>
<feature type="transmembrane region" description="Helical" evidence="5">
    <location>
        <begin position="365"/>
        <end position="386"/>
    </location>
</feature>
<keyword evidence="3 5" id="KW-1133">Transmembrane helix</keyword>